<dbReference type="AlphaFoldDB" id="A0A7S1TJY2"/>
<protein>
    <submittedName>
        <fullName evidence="2">Uncharacterized protein</fullName>
    </submittedName>
</protein>
<name>A0A7S1TJY2_9RHOD</name>
<reference evidence="2" key="1">
    <citation type="submission" date="2021-01" db="EMBL/GenBank/DDBJ databases">
        <authorList>
            <person name="Corre E."/>
            <person name="Pelletier E."/>
            <person name="Niang G."/>
            <person name="Scheremetjew M."/>
            <person name="Finn R."/>
            <person name="Kale V."/>
            <person name="Holt S."/>
            <person name="Cochrane G."/>
            <person name="Meng A."/>
            <person name="Brown T."/>
            <person name="Cohen L."/>
        </authorList>
    </citation>
    <scope>NUCLEOTIDE SEQUENCE</scope>
    <source>
        <strain evidence="2">SAG 36.94</strain>
    </source>
</reference>
<sequence>MRKGQAKNRMNRKVRKRNLDLAHIGLVGWIFQVGLVLPESTPVLIQEQLIGDHRPLKSRVRQYFQLTGHHIESILNHKFKAFSAIDLDCAYSESSFTAS</sequence>
<keyword evidence="1" id="KW-0472">Membrane</keyword>
<feature type="transmembrane region" description="Helical" evidence="1">
    <location>
        <begin position="21"/>
        <end position="38"/>
    </location>
</feature>
<evidence type="ECO:0000313" key="2">
    <source>
        <dbReference type="EMBL" id="CAD9237067.1"/>
    </source>
</evidence>
<dbReference type="EMBL" id="HBGH01016569">
    <property type="protein sequence ID" value="CAD9237067.1"/>
    <property type="molecule type" value="Transcribed_RNA"/>
</dbReference>
<accession>A0A7S1TJY2</accession>
<keyword evidence="1" id="KW-1133">Transmembrane helix</keyword>
<proteinExistence type="predicted"/>
<gene>
    <name evidence="2" type="ORF">CCAE0312_LOCUS9164</name>
</gene>
<keyword evidence="1" id="KW-0812">Transmembrane</keyword>
<organism evidence="2">
    <name type="scientific">Compsopogon caeruleus</name>
    <dbReference type="NCBI Taxonomy" id="31354"/>
    <lineage>
        <taxon>Eukaryota</taxon>
        <taxon>Rhodophyta</taxon>
        <taxon>Compsopogonophyceae</taxon>
        <taxon>Compsopogonales</taxon>
        <taxon>Compsopogonaceae</taxon>
        <taxon>Compsopogon</taxon>
    </lineage>
</organism>
<evidence type="ECO:0000256" key="1">
    <source>
        <dbReference type="SAM" id="Phobius"/>
    </source>
</evidence>